<dbReference type="RefSeq" id="WP_157307222.1">
    <property type="nucleotide sequence ID" value="NZ_WRXN01000006.1"/>
</dbReference>
<gene>
    <name evidence="1" type="ORF">GO493_16050</name>
</gene>
<protein>
    <submittedName>
        <fullName evidence="1">DUF4249 family protein</fullName>
    </submittedName>
</protein>
<proteinExistence type="predicted"/>
<dbReference type="AlphaFoldDB" id="A0A7K1U5Z3"/>
<dbReference type="Proteomes" id="UP000461730">
    <property type="component" value="Unassembled WGS sequence"/>
</dbReference>
<comment type="caution">
    <text evidence="1">The sequence shown here is derived from an EMBL/GenBank/DDBJ whole genome shotgun (WGS) entry which is preliminary data.</text>
</comment>
<evidence type="ECO:0000313" key="2">
    <source>
        <dbReference type="Proteomes" id="UP000461730"/>
    </source>
</evidence>
<name>A0A7K1U5Z3_9BACT</name>
<accession>A0A7K1U5Z3</accession>
<dbReference type="EMBL" id="WRXN01000006">
    <property type="protein sequence ID" value="MVT09784.1"/>
    <property type="molecule type" value="Genomic_DNA"/>
</dbReference>
<organism evidence="1 2">
    <name type="scientific">Chitinophaga tropicalis</name>
    <dbReference type="NCBI Taxonomy" id="2683588"/>
    <lineage>
        <taxon>Bacteria</taxon>
        <taxon>Pseudomonadati</taxon>
        <taxon>Bacteroidota</taxon>
        <taxon>Chitinophagia</taxon>
        <taxon>Chitinophagales</taxon>
        <taxon>Chitinophagaceae</taxon>
        <taxon>Chitinophaga</taxon>
    </lineage>
</organism>
<dbReference type="InterPro" id="IPR025345">
    <property type="entry name" value="DUF4249"/>
</dbReference>
<reference evidence="1 2" key="1">
    <citation type="submission" date="2019-12" db="EMBL/GenBank/DDBJ databases">
        <title>Chitinophaga sp. strain ysch24 (GDMCC 1.1355), whole genome shotgun sequence.</title>
        <authorList>
            <person name="Zhang X."/>
        </authorList>
    </citation>
    <scope>NUCLEOTIDE SEQUENCE [LARGE SCALE GENOMIC DNA]</scope>
    <source>
        <strain evidence="2">ysch24</strain>
    </source>
</reference>
<sequence length="288" mass="32007">MRYSIIYIILLSGLLAACQKESRIPIPYDGDKIVLNSFIQPDSLIYIRVTKSKPVKEYGNLQFPALENAEVEILEDGTRLPVYWKVINGRGYYVTNAVAKEGKKYTLNVADSGLTSVSAEDSTPGKPAIKNGSAQKNTNRVRFTLTDDVAKTNYYRIRMYNAEMVGGVMVPNKKDTVKFRLDPSLNNSFIDIIGDTYYSEVMINDERVNGKEVLFVLQTSKRVSSDYMMVEVNSLNAGGYKYLQATYEQRLGGSIDLSLDASSIFSNVGNGYGIVAGINTSWLAFAVQ</sequence>
<dbReference type="PROSITE" id="PS51257">
    <property type="entry name" value="PROKAR_LIPOPROTEIN"/>
    <property type="match status" value="1"/>
</dbReference>
<keyword evidence="2" id="KW-1185">Reference proteome</keyword>
<dbReference type="Pfam" id="PF14054">
    <property type="entry name" value="DUF4249"/>
    <property type="match status" value="1"/>
</dbReference>
<evidence type="ECO:0000313" key="1">
    <source>
        <dbReference type="EMBL" id="MVT09784.1"/>
    </source>
</evidence>